<accession>A0A8H7VM03</accession>
<feature type="region of interest" description="Disordered" evidence="7">
    <location>
        <begin position="67"/>
        <end position="101"/>
    </location>
</feature>
<dbReference type="PANTHER" id="PTHR10071:SF281">
    <property type="entry name" value="BOX A-BINDING FACTOR-RELATED"/>
    <property type="match status" value="1"/>
</dbReference>
<keyword evidence="2" id="KW-0479">Metal-binding</keyword>
<proteinExistence type="predicted"/>
<dbReference type="GO" id="GO:0000981">
    <property type="term" value="F:DNA-binding transcription factor activity, RNA polymerase II-specific"/>
    <property type="evidence" value="ECO:0007669"/>
    <property type="project" value="TreeGrafter"/>
</dbReference>
<name>A0A8H7VM03_9FUNG</name>
<dbReference type="PRINTS" id="PR00619">
    <property type="entry name" value="GATAZNFINGER"/>
</dbReference>
<dbReference type="GO" id="GO:0005634">
    <property type="term" value="C:nucleus"/>
    <property type="evidence" value="ECO:0007669"/>
    <property type="project" value="UniProtKB-SubCell"/>
</dbReference>
<feature type="compositionally biased region" description="Low complexity" evidence="7">
    <location>
        <begin position="391"/>
        <end position="400"/>
    </location>
</feature>
<evidence type="ECO:0000256" key="2">
    <source>
        <dbReference type="ARBA" id="ARBA00022723"/>
    </source>
</evidence>
<organism evidence="9 10">
    <name type="scientific">Circinella minor</name>
    <dbReference type="NCBI Taxonomy" id="1195481"/>
    <lineage>
        <taxon>Eukaryota</taxon>
        <taxon>Fungi</taxon>
        <taxon>Fungi incertae sedis</taxon>
        <taxon>Mucoromycota</taxon>
        <taxon>Mucoromycotina</taxon>
        <taxon>Mucoromycetes</taxon>
        <taxon>Mucorales</taxon>
        <taxon>Lichtheimiaceae</taxon>
        <taxon>Circinella</taxon>
    </lineage>
</organism>
<feature type="region of interest" description="Disordered" evidence="7">
    <location>
        <begin position="351"/>
        <end position="405"/>
    </location>
</feature>
<feature type="compositionally biased region" description="Polar residues" evidence="7">
    <location>
        <begin position="371"/>
        <end position="389"/>
    </location>
</feature>
<feature type="region of interest" description="Disordered" evidence="7">
    <location>
        <begin position="193"/>
        <end position="246"/>
    </location>
</feature>
<evidence type="ECO:0000259" key="8">
    <source>
        <dbReference type="PROSITE" id="PS50114"/>
    </source>
</evidence>
<evidence type="ECO:0000256" key="6">
    <source>
        <dbReference type="PROSITE-ProRule" id="PRU00094"/>
    </source>
</evidence>
<evidence type="ECO:0000313" key="9">
    <source>
        <dbReference type="EMBL" id="KAG2221393.1"/>
    </source>
</evidence>
<evidence type="ECO:0000256" key="1">
    <source>
        <dbReference type="ARBA" id="ARBA00004123"/>
    </source>
</evidence>
<dbReference type="InterPro" id="IPR000679">
    <property type="entry name" value="Znf_GATA"/>
</dbReference>
<dbReference type="PROSITE" id="PS00344">
    <property type="entry name" value="GATA_ZN_FINGER_1"/>
    <property type="match status" value="1"/>
</dbReference>
<keyword evidence="5" id="KW-0539">Nucleus</keyword>
<comment type="subcellular location">
    <subcellularLocation>
        <location evidence="1">Nucleus</location>
    </subcellularLocation>
</comment>
<dbReference type="Proteomes" id="UP000646827">
    <property type="component" value="Unassembled WGS sequence"/>
</dbReference>
<dbReference type="GO" id="GO:0000122">
    <property type="term" value="P:negative regulation of transcription by RNA polymerase II"/>
    <property type="evidence" value="ECO:0007669"/>
    <property type="project" value="TreeGrafter"/>
</dbReference>
<dbReference type="AlphaFoldDB" id="A0A8H7VM03"/>
<reference evidence="9 10" key="1">
    <citation type="submission" date="2020-12" db="EMBL/GenBank/DDBJ databases">
        <title>Metabolic potential, ecology and presence of endohyphal bacteria is reflected in genomic diversity of Mucoromycotina.</title>
        <authorList>
            <person name="Muszewska A."/>
            <person name="Okrasinska A."/>
            <person name="Steczkiewicz K."/>
            <person name="Drgas O."/>
            <person name="Orlowska M."/>
            <person name="Perlinska-Lenart U."/>
            <person name="Aleksandrzak-Piekarczyk T."/>
            <person name="Szatraj K."/>
            <person name="Zielenkiewicz U."/>
            <person name="Pilsyk S."/>
            <person name="Malc E."/>
            <person name="Mieczkowski P."/>
            <person name="Kruszewska J.S."/>
            <person name="Biernat P."/>
            <person name="Pawlowska J."/>
        </authorList>
    </citation>
    <scope>NUCLEOTIDE SEQUENCE [LARGE SCALE GENOMIC DNA]</scope>
    <source>
        <strain evidence="9 10">CBS 142.35</strain>
    </source>
</reference>
<keyword evidence="10" id="KW-1185">Reference proteome</keyword>
<dbReference type="PROSITE" id="PS50114">
    <property type="entry name" value="GATA_ZN_FINGER_2"/>
    <property type="match status" value="1"/>
</dbReference>
<evidence type="ECO:0000313" key="10">
    <source>
        <dbReference type="Proteomes" id="UP000646827"/>
    </source>
</evidence>
<dbReference type="OrthoDB" id="515401at2759"/>
<dbReference type="CDD" id="cd00202">
    <property type="entry name" value="ZnF_GATA"/>
    <property type="match status" value="1"/>
</dbReference>
<dbReference type="InterPro" id="IPR039355">
    <property type="entry name" value="Transcription_factor_GATA"/>
</dbReference>
<keyword evidence="3 6" id="KW-0863">Zinc-finger</keyword>
<gene>
    <name evidence="9" type="ORF">INT45_012644</name>
</gene>
<evidence type="ECO:0000256" key="5">
    <source>
        <dbReference type="ARBA" id="ARBA00023242"/>
    </source>
</evidence>
<dbReference type="GO" id="GO:0008270">
    <property type="term" value="F:zinc ion binding"/>
    <property type="evidence" value="ECO:0007669"/>
    <property type="project" value="UniProtKB-KW"/>
</dbReference>
<feature type="compositionally biased region" description="Polar residues" evidence="7">
    <location>
        <begin position="67"/>
        <end position="89"/>
    </location>
</feature>
<dbReference type="GO" id="GO:0045944">
    <property type="term" value="P:positive regulation of transcription by RNA polymerase II"/>
    <property type="evidence" value="ECO:0007669"/>
    <property type="project" value="TreeGrafter"/>
</dbReference>
<feature type="compositionally biased region" description="Low complexity" evidence="7">
    <location>
        <begin position="217"/>
        <end position="230"/>
    </location>
</feature>
<feature type="region of interest" description="Disordered" evidence="7">
    <location>
        <begin position="151"/>
        <end position="179"/>
    </location>
</feature>
<dbReference type="InterPro" id="IPR013088">
    <property type="entry name" value="Znf_NHR/GATA"/>
</dbReference>
<dbReference type="SUPFAM" id="SSF57716">
    <property type="entry name" value="Glucocorticoid receptor-like (DNA-binding domain)"/>
    <property type="match status" value="1"/>
</dbReference>
<comment type="caution">
    <text evidence="9">The sequence shown here is derived from an EMBL/GenBank/DDBJ whole genome shotgun (WGS) entry which is preliminary data.</text>
</comment>
<evidence type="ECO:0000256" key="4">
    <source>
        <dbReference type="ARBA" id="ARBA00022833"/>
    </source>
</evidence>
<dbReference type="PANTHER" id="PTHR10071">
    <property type="entry name" value="TRANSCRIPTION FACTOR GATA FAMILY MEMBER"/>
    <property type="match status" value="1"/>
</dbReference>
<sequence>MVTPTLHKTSTEPIKRRRRKSVLRCAQCGSMFRLPLWSRESGQGPVCDACSNGETVHEDLSIQKQSTSNILSSPQQQDENIDTTTNIKPRSNRGRKRRAFQPDNMSVCANCQTTNTPLWRRDANGNAICNACGLYYKLHLVHRPITMMRTEIKRRKRSSDKNKRNSNMKKQDGDDIEEESSQIIPEMETLGSTTGVEQSFGDNQYNHRYNHHHSGMSSSSSTTSSSTPSPQSSPSPSPTTSPTIDSMLLPPLQQEQYPAVLSSPESIRLPSPTPSQQYSQHHHQEQSSSSFLYCNHSTQALLDKRRALQHEVDRLTGLLNETSDMISDIDTTLTQRQTPVEDVARSLLTLARLPPPTLSPPRLDEQKQQQKYESPQSPINSNNNRTAMITPSPSSPSSSPREYKLFPRLPPITAVGAATPPPFEFSL</sequence>
<dbReference type="SMART" id="SM00401">
    <property type="entry name" value="ZnF_GATA"/>
    <property type="match status" value="1"/>
</dbReference>
<feature type="domain" description="GATA-type" evidence="8">
    <location>
        <begin position="108"/>
        <end position="155"/>
    </location>
</feature>
<feature type="compositionally biased region" description="Basic and acidic residues" evidence="7">
    <location>
        <begin position="159"/>
        <end position="173"/>
    </location>
</feature>
<keyword evidence="4" id="KW-0862">Zinc</keyword>
<evidence type="ECO:0000256" key="7">
    <source>
        <dbReference type="SAM" id="MobiDB-lite"/>
    </source>
</evidence>
<feature type="region of interest" description="Disordered" evidence="7">
    <location>
        <begin position="258"/>
        <end position="290"/>
    </location>
</feature>
<dbReference type="Gene3D" id="3.30.50.10">
    <property type="entry name" value="Erythroid Transcription Factor GATA-1, subunit A"/>
    <property type="match status" value="1"/>
</dbReference>
<feature type="compositionally biased region" description="Basic residues" evidence="7">
    <location>
        <begin position="90"/>
        <end position="99"/>
    </location>
</feature>
<evidence type="ECO:0000256" key="3">
    <source>
        <dbReference type="ARBA" id="ARBA00022771"/>
    </source>
</evidence>
<dbReference type="EMBL" id="JAEPRB010000110">
    <property type="protein sequence ID" value="KAG2221393.1"/>
    <property type="molecule type" value="Genomic_DNA"/>
</dbReference>
<protein>
    <recommendedName>
        <fullName evidence="8">GATA-type domain-containing protein</fullName>
    </recommendedName>
</protein>
<feature type="compositionally biased region" description="Polar residues" evidence="7">
    <location>
        <begin position="193"/>
        <end position="207"/>
    </location>
</feature>
<dbReference type="GO" id="GO:0000978">
    <property type="term" value="F:RNA polymerase II cis-regulatory region sequence-specific DNA binding"/>
    <property type="evidence" value="ECO:0007669"/>
    <property type="project" value="TreeGrafter"/>
</dbReference>
<dbReference type="Pfam" id="PF00320">
    <property type="entry name" value="GATA"/>
    <property type="match status" value="1"/>
</dbReference>